<reference evidence="2" key="1">
    <citation type="submission" date="2020-06" db="EMBL/GenBank/DDBJ databases">
        <authorList>
            <person name="Li T."/>
            <person name="Hu X."/>
            <person name="Zhang T."/>
            <person name="Song X."/>
            <person name="Zhang H."/>
            <person name="Dai N."/>
            <person name="Sheng W."/>
            <person name="Hou X."/>
            <person name="Wei L."/>
        </authorList>
    </citation>
    <scope>NUCLEOTIDE SEQUENCE</scope>
    <source>
        <strain evidence="2">K16</strain>
        <tissue evidence="2">Leaf</tissue>
    </source>
</reference>
<keyword evidence="3" id="KW-1185">Reference proteome</keyword>
<dbReference type="Proteomes" id="UP001289374">
    <property type="component" value="Unassembled WGS sequence"/>
</dbReference>
<feature type="domain" description="Reverse transcriptase Ty1/copia-type" evidence="1">
    <location>
        <begin position="176"/>
        <end position="250"/>
    </location>
</feature>
<evidence type="ECO:0000313" key="3">
    <source>
        <dbReference type="Proteomes" id="UP001289374"/>
    </source>
</evidence>
<accession>A0AAE1VZI0</accession>
<organism evidence="2 3">
    <name type="scientific">Sesamum angolense</name>
    <dbReference type="NCBI Taxonomy" id="2727404"/>
    <lineage>
        <taxon>Eukaryota</taxon>
        <taxon>Viridiplantae</taxon>
        <taxon>Streptophyta</taxon>
        <taxon>Embryophyta</taxon>
        <taxon>Tracheophyta</taxon>
        <taxon>Spermatophyta</taxon>
        <taxon>Magnoliopsida</taxon>
        <taxon>eudicotyledons</taxon>
        <taxon>Gunneridae</taxon>
        <taxon>Pentapetalae</taxon>
        <taxon>asterids</taxon>
        <taxon>lamiids</taxon>
        <taxon>Lamiales</taxon>
        <taxon>Pedaliaceae</taxon>
        <taxon>Sesamum</taxon>
    </lineage>
</organism>
<name>A0AAE1VZI0_9LAMI</name>
<proteinExistence type="predicted"/>
<reference evidence="2" key="2">
    <citation type="journal article" date="2024" name="Plant">
        <title>Genomic evolution and insights into agronomic trait innovations of Sesamum species.</title>
        <authorList>
            <person name="Miao H."/>
            <person name="Wang L."/>
            <person name="Qu L."/>
            <person name="Liu H."/>
            <person name="Sun Y."/>
            <person name="Le M."/>
            <person name="Wang Q."/>
            <person name="Wei S."/>
            <person name="Zheng Y."/>
            <person name="Lin W."/>
            <person name="Duan Y."/>
            <person name="Cao H."/>
            <person name="Xiong S."/>
            <person name="Wang X."/>
            <person name="Wei L."/>
            <person name="Li C."/>
            <person name="Ma Q."/>
            <person name="Ju M."/>
            <person name="Zhao R."/>
            <person name="Li G."/>
            <person name="Mu C."/>
            <person name="Tian Q."/>
            <person name="Mei H."/>
            <person name="Zhang T."/>
            <person name="Gao T."/>
            <person name="Zhang H."/>
        </authorList>
    </citation>
    <scope>NUCLEOTIDE SEQUENCE</scope>
    <source>
        <strain evidence="2">K16</strain>
    </source>
</reference>
<gene>
    <name evidence="2" type="ORF">Sango_2969200</name>
</gene>
<comment type="caution">
    <text evidence="2">The sequence shown here is derived from an EMBL/GenBank/DDBJ whole genome shotgun (WGS) entry which is preliminary data.</text>
</comment>
<dbReference type="AlphaFoldDB" id="A0AAE1VZI0"/>
<dbReference type="InterPro" id="IPR013103">
    <property type="entry name" value="RVT_2"/>
</dbReference>
<dbReference type="EMBL" id="JACGWL010000884">
    <property type="protein sequence ID" value="KAK4381429.1"/>
    <property type="molecule type" value="Genomic_DNA"/>
</dbReference>
<dbReference type="Pfam" id="PF07727">
    <property type="entry name" value="RVT_2"/>
    <property type="match status" value="1"/>
</dbReference>
<protein>
    <submittedName>
        <fullName evidence="2">Retrovirus-related Pol polyprotein from transposon RE2</fullName>
    </submittedName>
</protein>
<evidence type="ECO:0000313" key="2">
    <source>
        <dbReference type="EMBL" id="KAK4381429.1"/>
    </source>
</evidence>
<sequence length="254" mass="29506">MEANKLNGTNYDEWLWNLRIVLDFENQGYVLDRPLPMALSEGSSLEEQVMIKKWLEDTARKGALEEGVPTAPLQPKYVCAGKMQKAKYGRDDLKARLHQWTLVVRSMMSFTELPPSFWGYTLETATKLLKFGRFKTVSEKPYEIWHGKPASYKYLRMRGGLAYSRLVGDKLDLRSSHHRLGSWQKGYTQRPGVDFEETYSPVTIAKSIRILFAIAAWYDYEIWQMDVKTTFLNIFVEEEIYIDQQEGFTSVGED</sequence>
<evidence type="ECO:0000259" key="1">
    <source>
        <dbReference type="Pfam" id="PF07727"/>
    </source>
</evidence>